<sequence length="402" mass="43781">MAYTDDAVLAKLSALNESHDSIATAAQWIMFHRRHADRTVQLWLQRLKDSPSPKRLNLIYLANEVTQQSKARHKDDFVLAFSPVIAEAAATAYKGAPSEVQGKLRRVIDVWKDRNIFEVPIQEAIESRIQELDKARGAPRSGFGGSIFTSSSVPSELAPLVAPQQNVSKLLLSTKAAINTANQEFDKVSDPSQPVPSAPVYAARLNGLLKNLAVAEDAVAECVKARTELIGALEKILDTNKAALAEEEAQLHTFSSRKATIDQKKKDVEFAIMRGLNERDQSPQNGHSASPEPERPEVEALTPPSGHDDFYDEPGPAMPSQAEPQTTRSPVAPPQATFHHTAAPGIDLLSTLASQYQSVPVSANGANKRRRVDSNEEFPDLGNDDGIDADVAEMLRKDSQAS</sequence>
<dbReference type="PANTHER" id="PTHR12460">
    <property type="entry name" value="CYCLIN-DEPENDENT KINASE INHIBITOR-RELATED PROTEIN"/>
    <property type="match status" value="1"/>
</dbReference>
<dbReference type="PROSITE" id="PS51391">
    <property type="entry name" value="CID"/>
    <property type="match status" value="1"/>
</dbReference>
<keyword evidence="4" id="KW-1185">Reference proteome</keyword>
<comment type="caution">
    <text evidence="3">The sequence shown here is derived from an EMBL/GenBank/DDBJ whole genome shotgun (WGS) entry which is preliminary data.</text>
</comment>
<accession>A0AA38RMK9</accession>
<reference evidence="3" key="1">
    <citation type="submission" date="2022-07" db="EMBL/GenBank/DDBJ databases">
        <title>Fungi with potential for degradation of polypropylene.</title>
        <authorList>
            <person name="Gostincar C."/>
        </authorList>
    </citation>
    <scope>NUCLEOTIDE SEQUENCE</scope>
    <source>
        <strain evidence="3">EXF-13308</strain>
    </source>
</reference>
<evidence type="ECO:0000256" key="1">
    <source>
        <dbReference type="SAM" id="MobiDB-lite"/>
    </source>
</evidence>
<dbReference type="SUPFAM" id="SSF48464">
    <property type="entry name" value="ENTH/VHS domain"/>
    <property type="match status" value="1"/>
</dbReference>
<dbReference type="GO" id="GO:0031124">
    <property type="term" value="P:mRNA 3'-end processing"/>
    <property type="evidence" value="ECO:0007669"/>
    <property type="project" value="InterPro"/>
</dbReference>
<feature type="region of interest" description="Disordered" evidence="1">
    <location>
        <begin position="275"/>
        <end position="343"/>
    </location>
</feature>
<dbReference type="EMBL" id="JANBVO010000021">
    <property type="protein sequence ID" value="KAJ9142714.1"/>
    <property type="molecule type" value="Genomic_DNA"/>
</dbReference>
<dbReference type="InterPro" id="IPR006569">
    <property type="entry name" value="CID_dom"/>
</dbReference>
<dbReference type="SMART" id="SM00582">
    <property type="entry name" value="RPR"/>
    <property type="match status" value="1"/>
</dbReference>
<dbReference type="FunFam" id="1.25.40.90:FF:000030">
    <property type="entry name" value="DUF618 domain protein"/>
    <property type="match status" value="1"/>
</dbReference>
<dbReference type="PANTHER" id="PTHR12460:SF0">
    <property type="entry name" value="CID DOMAIN-CONTAINING PROTEIN-RELATED"/>
    <property type="match status" value="1"/>
</dbReference>
<dbReference type="InterPro" id="IPR008942">
    <property type="entry name" value="ENTH_VHS"/>
</dbReference>
<dbReference type="Gene3D" id="1.25.40.90">
    <property type="match status" value="1"/>
</dbReference>
<dbReference type="AlphaFoldDB" id="A0AA38RMK9"/>
<feature type="domain" description="CID" evidence="2">
    <location>
        <begin position="1"/>
        <end position="133"/>
    </location>
</feature>
<name>A0AA38RMK9_9PEZI</name>
<feature type="compositionally biased region" description="Acidic residues" evidence="1">
    <location>
        <begin position="375"/>
        <end position="387"/>
    </location>
</feature>
<dbReference type="Proteomes" id="UP001174694">
    <property type="component" value="Unassembled WGS sequence"/>
</dbReference>
<dbReference type="CDD" id="cd17003">
    <property type="entry name" value="CID_Rtt103"/>
    <property type="match status" value="1"/>
</dbReference>
<evidence type="ECO:0000259" key="2">
    <source>
        <dbReference type="PROSITE" id="PS51391"/>
    </source>
</evidence>
<evidence type="ECO:0000313" key="3">
    <source>
        <dbReference type="EMBL" id="KAJ9142714.1"/>
    </source>
</evidence>
<protein>
    <submittedName>
        <fullName evidence="3">DUF618 domain-containing protein</fullName>
    </submittedName>
</protein>
<dbReference type="GO" id="GO:0099122">
    <property type="term" value="F:RNA polymerase II C-terminal domain binding"/>
    <property type="evidence" value="ECO:0007669"/>
    <property type="project" value="InterPro"/>
</dbReference>
<proteinExistence type="predicted"/>
<feature type="region of interest" description="Disordered" evidence="1">
    <location>
        <begin position="361"/>
        <end position="387"/>
    </location>
</feature>
<evidence type="ECO:0000313" key="4">
    <source>
        <dbReference type="Proteomes" id="UP001174694"/>
    </source>
</evidence>
<gene>
    <name evidence="3" type="ORF">NKR23_g7059</name>
</gene>
<dbReference type="InterPro" id="IPR047883">
    <property type="entry name" value="Rtt103-like_CID"/>
</dbReference>
<organism evidence="3 4">
    <name type="scientific">Pleurostoma richardsiae</name>
    <dbReference type="NCBI Taxonomy" id="41990"/>
    <lineage>
        <taxon>Eukaryota</taxon>
        <taxon>Fungi</taxon>
        <taxon>Dikarya</taxon>
        <taxon>Ascomycota</taxon>
        <taxon>Pezizomycotina</taxon>
        <taxon>Sordariomycetes</taxon>
        <taxon>Sordariomycetidae</taxon>
        <taxon>Calosphaeriales</taxon>
        <taxon>Pleurostomataceae</taxon>
        <taxon>Pleurostoma</taxon>
    </lineage>
</organism>
<dbReference type="Pfam" id="PF04818">
    <property type="entry name" value="CID"/>
    <property type="match status" value="1"/>
</dbReference>